<dbReference type="Pfam" id="PF05699">
    <property type="entry name" value="Dimer_Tnp_hAT"/>
    <property type="match status" value="1"/>
</dbReference>
<evidence type="ECO:0000256" key="3">
    <source>
        <dbReference type="ARBA" id="ARBA00022771"/>
    </source>
</evidence>
<comment type="subcellular location">
    <subcellularLocation>
        <location evidence="1">Nucleus</location>
    </subcellularLocation>
</comment>
<dbReference type="GO" id="GO:0008270">
    <property type="term" value="F:zinc ion binding"/>
    <property type="evidence" value="ECO:0007669"/>
    <property type="project" value="UniProtKB-KW"/>
</dbReference>
<evidence type="ECO:0000256" key="2">
    <source>
        <dbReference type="ARBA" id="ARBA00022723"/>
    </source>
</evidence>
<evidence type="ECO:0000313" key="13">
    <source>
        <dbReference type="Proteomes" id="UP000663862"/>
    </source>
</evidence>
<accession>A0A820WE38</accession>
<keyword evidence="5" id="KW-0805">Transcription regulation</keyword>
<evidence type="ECO:0000313" key="12">
    <source>
        <dbReference type="EMBL" id="CAF4513215.1"/>
    </source>
</evidence>
<feature type="domain" description="BED-type" evidence="9">
    <location>
        <begin position="48"/>
        <end position="75"/>
    </location>
</feature>
<dbReference type="EMBL" id="CAJNYU010004679">
    <property type="protein sequence ID" value="CAF3783879.1"/>
    <property type="molecule type" value="Genomic_DNA"/>
</dbReference>
<sequence>MSNPSSLSTAQKCLVSQDDVNESKQSVLKKFFININAEAKKTNSWHGKCSICSQDVTDKYGTTSNFVRHMKRKHNIVYEEWLVKKNVNTDMKQRTLDDMIKEKTSKYLSTDFRQVKLTESIVKDLIIECGLPISLVDQDGFKSFMAAVDPMYSLLSRRQITRDKLPKLHDRMIMKLKALCNNAEYVSVTLDVWTDRRLRSYIGHHTADVLLAEFEKVINYYHIEKKLVRLITDNASNNLKAFNHILLPGFESYFENDVYDNEEYDLTQHENDDCEEISDDNSDDQFQLVPLDEEIIQCVSENLELLRLPCFAHTLQLVVNDGIKHAANATAALTKVSKIAKFSHSSTLFAEELENLKKTIPRATQCRWNSQFLTVVAVSDIPLKTLNDILIKLDKKELCITEKNKEVLDEFMTLLYLFNEATVLIQADQTVTISMVGPILLNLLSDLELERKKSERVYLMGDALISSLKTRFGGFYKHFSIDTDNCKVKINTNANTSCLYGDPIFLMSAVIDGRFKFQWINDCTLLSDLTKTNIISTIKQCLIEASIKLNSQNKLDNADVQIITEEARSNDSNIPSSDKEKKKSLFPTLASGSFKKAKVSNATPKSVLDELDGFLKEDNMAHNLIFKNASSYQSLCHLARKIMCVPATSAPIERVFSQSGLLMRPHRSKFSQANICILTSLKCNKSLL</sequence>
<keyword evidence="7" id="KW-0804">Transcription</keyword>
<keyword evidence="6" id="KW-0238">DNA-binding</keyword>
<dbReference type="PANTHER" id="PTHR46481">
    <property type="entry name" value="ZINC FINGER BED DOMAIN-CONTAINING PROTEIN 4"/>
    <property type="match status" value="1"/>
</dbReference>
<proteinExistence type="predicted"/>
<evidence type="ECO:0000256" key="8">
    <source>
        <dbReference type="ARBA" id="ARBA00023242"/>
    </source>
</evidence>
<evidence type="ECO:0000256" key="1">
    <source>
        <dbReference type="ARBA" id="ARBA00004123"/>
    </source>
</evidence>
<dbReference type="GO" id="GO:0003677">
    <property type="term" value="F:DNA binding"/>
    <property type="evidence" value="ECO:0007669"/>
    <property type="project" value="UniProtKB-KW"/>
</dbReference>
<evidence type="ECO:0000256" key="5">
    <source>
        <dbReference type="ARBA" id="ARBA00023015"/>
    </source>
</evidence>
<organism evidence="12 13">
    <name type="scientific">Rotaria socialis</name>
    <dbReference type="NCBI Taxonomy" id="392032"/>
    <lineage>
        <taxon>Eukaryota</taxon>
        <taxon>Metazoa</taxon>
        <taxon>Spiralia</taxon>
        <taxon>Gnathifera</taxon>
        <taxon>Rotifera</taxon>
        <taxon>Eurotatoria</taxon>
        <taxon>Bdelloidea</taxon>
        <taxon>Philodinida</taxon>
        <taxon>Philodinidae</taxon>
        <taxon>Rotaria</taxon>
    </lineage>
</organism>
<evidence type="ECO:0000313" key="11">
    <source>
        <dbReference type="EMBL" id="CAF3783879.1"/>
    </source>
</evidence>
<keyword evidence="8" id="KW-0539">Nucleus</keyword>
<dbReference type="Proteomes" id="UP000663869">
    <property type="component" value="Unassembled WGS sequence"/>
</dbReference>
<evidence type="ECO:0000259" key="10">
    <source>
        <dbReference type="Pfam" id="PF05699"/>
    </source>
</evidence>
<keyword evidence="3" id="KW-0863">Zinc-finger</keyword>
<dbReference type="EMBL" id="CAJOBQ010001752">
    <property type="protein sequence ID" value="CAF4513215.1"/>
    <property type="molecule type" value="Genomic_DNA"/>
</dbReference>
<dbReference type="InterPro" id="IPR003656">
    <property type="entry name" value="Znf_BED"/>
</dbReference>
<dbReference type="GO" id="GO:0046983">
    <property type="term" value="F:protein dimerization activity"/>
    <property type="evidence" value="ECO:0007669"/>
    <property type="project" value="InterPro"/>
</dbReference>
<name>A0A820WE38_9BILA</name>
<dbReference type="PANTHER" id="PTHR46481:SF10">
    <property type="entry name" value="ZINC FINGER BED DOMAIN-CONTAINING PROTEIN 39"/>
    <property type="match status" value="1"/>
</dbReference>
<gene>
    <name evidence="11" type="ORF">FME351_LOCUS32646</name>
    <name evidence="12" type="ORF">TSG867_LOCUS22020</name>
</gene>
<dbReference type="GO" id="GO:0005634">
    <property type="term" value="C:nucleus"/>
    <property type="evidence" value="ECO:0007669"/>
    <property type="project" value="UniProtKB-SubCell"/>
</dbReference>
<evidence type="ECO:0000256" key="7">
    <source>
        <dbReference type="ARBA" id="ARBA00023163"/>
    </source>
</evidence>
<reference evidence="12" key="1">
    <citation type="submission" date="2021-02" db="EMBL/GenBank/DDBJ databases">
        <authorList>
            <person name="Nowell W R."/>
        </authorList>
    </citation>
    <scope>NUCLEOTIDE SEQUENCE</scope>
</reference>
<dbReference type="SUPFAM" id="SSF53098">
    <property type="entry name" value="Ribonuclease H-like"/>
    <property type="match status" value="1"/>
</dbReference>
<dbReference type="InterPro" id="IPR052035">
    <property type="entry name" value="ZnF_BED_domain_contain"/>
</dbReference>
<evidence type="ECO:0000256" key="6">
    <source>
        <dbReference type="ARBA" id="ARBA00023125"/>
    </source>
</evidence>
<dbReference type="Proteomes" id="UP000663862">
    <property type="component" value="Unassembled WGS sequence"/>
</dbReference>
<evidence type="ECO:0008006" key="14">
    <source>
        <dbReference type="Google" id="ProtNLM"/>
    </source>
</evidence>
<comment type="caution">
    <text evidence="12">The sequence shown here is derived from an EMBL/GenBank/DDBJ whole genome shotgun (WGS) entry which is preliminary data.</text>
</comment>
<feature type="domain" description="HAT C-terminal dimerisation" evidence="10">
    <location>
        <begin position="626"/>
        <end position="682"/>
    </location>
</feature>
<dbReference type="Pfam" id="PF02892">
    <property type="entry name" value="zf-BED"/>
    <property type="match status" value="1"/>
</dbReference>
<keyword evidence="4" id="KW-0862">Zinc</keyword>
<dbReference type="InterPro" id="IPR012337">
    <property type="entry name" value="RNaseH-like_sf"/>
</dbReference>
<evidence type="ECO:0000259" key="9">
    <source>
        <dbReference type="Pfam" id="PF02892"/>
    </source>
</evidence>
<protein>
    <recommendedName>
        <fullName evidence="14">BED-type domain-containing protein</fullName>
    </recommendedName>
</protein>
<keyword evidence="2" id="KW-0479">Metal-binding</keyword>
<evidence type="ECO:0000256" key="4">
    <source>
        <dbReference type="ARBA" id="ARBA00022833"/>
    </source>
</evidence>
<dbReference type="AlphaFoldDB" id="A0A820WE38"/>
<dbReference type="InterPro" id="IPR008906">
    <property type="entry name" value="HATC_C_dom"/>
</dbReference>